<reference evidence="4" key="2">
    <citation type="submission" date="2020-09" db="EMBL/GenBank/DDBJ databases">
        <authorList>
            <person name="Sun Q."/>
            <person name="Ohkuma M."/>
        </authorList>
    </citation>
    <scope>NUCLEOTIDE SEQUENCE</scope>
    <source>
        <strain evidence="4">JCM 4784</strain>
    </source>
</reference>
<feature type="region of interest" description="Disordered" evidence="2">
    <location>
        <begin position="198"/>
        <end position="270"/>
    </location>
</feature>
<dbReference type="PANTHER" id="PTHR46268:SF6">
    <property type="entry name" value="UNIVERSAL STRESS PROTEIN UP12"/>
    <property type="match status" value="1"/>
</dbReference>
<name>A0A919ABB8_9ACTN</name>
<evidence type="ECO:0000256" key="2">
    <source>
        <dbReference type="SAM" id="MobiDB-lite"/>
    </source>
</evidence>
<gene>
    <name evidence="4" type="ORF">GCM10018785_69030</name>
</gene>
<proteinExistence type="inferred from homology"/>
<feature type="domain" description="UspA" evidence="3">
    <location>
        <begin position="5"/>
        <end position="139"/>
    </location>
</feature>
<evidence type="ECO:0000256" key="1">
    <source>
        <dbReference type="ARBA" id="ARBA00008791"/>
    </source>
</evidence>
<evidence type="ECO:0000259" key="3">
    <source>
        <dbReference type="Pfam" id="PF00582"/>
    </source>
</evidence>
<comment type="similarity">
    <text evidence="1">Belongs to the universal stress protein A family.</text>
</comment>
<dbReference type="EMBL" id="BNBT01000187">
    <property type="protein sequence ID" value="GHE93268.1"/>
    <property type="molecule type" value="Genomic_DNA"/>
</dbReference>
<reference evidence="4" key="1">
    <citation type="journal article" date="2014" name="Int. J. Syst. Evol. Microbiol.">
        <title>Complete genome sequence of Corynebacterium casei LMG S-19264T (=DSM 44701T), isolated from a smear-ripened cheese.</title>
        <authorList>
            <consortium name="US DOE Joint Genome Institute (JGI-PGF)"/>
            <person name="Walter F."/>
            <person name="Albersmeier A."/>
            <person name="Kalinowski J."/>
            <person name="Ruckert C."/>
        </authorList>
    </citation>
    <scope>NUCLEOTIDE SEQUENCE</scope>
    <source>
        <strain evidence="4">JCM 4784</strain>
    </source>
</reference>
<sequence>MELPVVVGVDGSEPSLRAVDWAVDEAALHGVPLRMVYASLWERYEGPALVRALGRPAEHERAEAIVASAAARAEHRDPDVKVSAEAVRADAVSALVCEGRNASMVVVGARGRGGLAELLLGSVSLGVAARASCPVVVLRDGRAPGARTRAEQRIVLGVGEATDEAAVRFAFQEAADRYACLHALHAWRCPAPGTPHASLRAADPVGGHERRAEGRVPASDQAPPATDGVPVRDQAPPAVGRVPVRDEQPADGERHTLDRGPHAPDHVPLCGHEQRATDRLEEALRDAAREHPSVRVRRRPVEGGARTALLRAAATADLLVVGARRRRGHLGLQLGRVAHAVLHHSACPVAVVPQRE</sequence>
<dbReference type="InterPro" id="IPR006016">
    <property type="entry name" value="UspA"/>
</dbReference>
<dbReference type="PRINTS" id="PR01438">
    <property type="entry name" value="UNVRSLSTRESS"/>
</dbReference>
<dbReference type="InterPro" id="IPR006015">
    <property type="entry name" value="Universal_stress_UspA"/>
</dbReference>
<dbReference type="InterPro" id="IPR014729">
    <property type="entry name" value="Rossmann-like_a/b/a_fold"/>
</dbReference>
<protein>
    <recommendedName>
        <fullName evidence="3">UspA domain-containing protein</fullName>
    </recommendedName>
</protein>
<dbReference type="PANTHER" id="PTHR46268">
    <property type="entry name" value="STRESS RESPONSE PROTEIN NHAX"/>
    <property type="match status" value="1"/>
</dbReference>
<organism evidence="4 5">
    <name type="scientific">Streptomyces longispororuber</name>
    <dbReference type="NCBI Taxonomy" id="68230"/>
    <lineage>
        <taxon>Bacteria</taxon>
        <taxon>Bacillati</taxon>
        <taxon>Actinomycetota</taxon>
        <taxon>Actinomycetes</taxon>
        <taxon>Kitasatosporales</taxon>
        <taxon>Streptomycetaceae</taxon>
        <taxon>Streptomyces</taxon>
    </lineage>
</organism>
<feature type="domain" description="UspA" evidence="3">
    <location>
        <begin position="275"/>
        <end position="353"/>
    </location>
</feature>
<dbReference type="AlphaFoldDB" id="A0A919ABB8"/>
<dbReference type="Pfam" id="PF00582">
    <property type="entry name" value="Usp"/>
    <property type="match status" value="2"/>
</dbReference>
<dbReference type="SUPFAM" id="SSF52402">
    <property type="entry name" value="Adenine nucleotide alpha hydrolases-like"/>
    <property type="match status" value="2"/>
</dbReference>
<dbReference type="Gene3D" id="3.40.50.620">
    <property type="entry name" value="HUPs"/>
    <property type="match status" value="3"/>
</dbReference>
<feature type="compositionally biased region" description="Basic and acidic residues" evidence="2">
    <location>
        <begin position="243"/>
        <end position="265"/>
    </location>
</feature>
<accession>A0A919ABB8</accession>
<dbReference type="Proteomes" id="UP000608024">
    <property type="component" value="Unassembled WGS sequence"/>
</dbReference>
<evidence type="ECO:0000313" key="5">
    <source>
        <dbReference type="Proteomes" id="UP000608024"/>
    </source>
</evidence>
<comment type="caution">
    <text evidence="4">The sequence shown here is derived from an EMBL/GenBank/DDBJ whole genome shotgun (WGS) entry which is preliminary data.</text>
</comment>
<keyword evidence="5" id="KW-1185">Reference proteome</keyword>
<evidence type="ECO:0000313" key="4">
    <source>
        <dbReference type="EMBL" id="GHE93268.1"/>
    </source>
</evidence>